<dbReference type="GO" id="GO:0005975">
    <property type="term" value="P:carbohydrate metabolic process"/>
    <property type="evidence" value="ECO:0007669"/>
    <property type="project" value="InterPro"/>
</dbReference>
<protein>
    <recommendedName>
        <fullName evidence="2">beta-fructofuranosidase</fullName>
        <ecNumber evidence="2">3.2.1.26</ecNumber>
    </recommendedName>
</protein>
<evidence type="ECO:0000256" key="3">
    <source>
        <dbReference type="ARBA" id="ARBA00022801"/>
    </source>
</evidence>
<dbReference type="InterPro" id="IPR001362">
    <property type="entry name" value="Glyco_hydro_32"/>
</dbReference>
<feature type="domain" description="Glycosyl hydrolase family 32 N-terminal" evidence="5">
    <location>
        <begin position="9"/>
        <end position="105"/>
    </location>
</feature>
<evidence type="ECO:0000313" key="6">
    <source>
        <dbReference type="EMBL" id="PMC61937.1"/>
    </source>
</evidence>
<proteinExistence type="inferred from homology"/>
<evidence type="ECO:0000256" key="4">
    <source>
        <dbReference type="ARBA" id="ARBA00023295"/>
    </source>
</evidence>
<evidence type="ECO:0000313" key="7">
    <source>
        <dbReference type="Proteomes" id="UP000235363"/>
    </source>
</evidence>
<dbReference type="GO" id="GO:0004564">
    <property type="term" value="F:beta-fructofuranosidase activity"/>
    <property type="evidence" value="ECO:0007669"/>
    <property type="project" value="UniProtKB-EC"/>
</dbReference>
<comment type="similarity">
    <text evidence="1">Belongs to the glycosyl hydrolase 32 family.</text>
</comment>
<dbReference type="RefSeq" id="WP_102213371.1">
    <property type="nucleotide sequence ID" value="NZ_PNHF01000018.1"/>
</dbReference>
<reference evidence="6 7" key="1">
    <citation type="submission" date="2017-09" db="EMBL/GenBank/DDBJ databases">
        <title>Bacterial strain isolated from the female urinary microbiota.</title>
        <authorList>
            <person name="Thomas-White K."/>
            <person name="Kumar N."/>
            <person name="Forster S."/>
            <person name="Putonti C."/>
            <person name="Lawley T."/>
            <person name="Wolfe A.J."/>
        </authorList>
    </citation>
    <scope>NUCLEOTIDE SEQUENCE [LARGE SCALE GENOMIC DNA]</scope>
    <source>
        <strain evidence="6 7">UMB0908</strain>
    </source>
</reference>
<dbReference type="PANTHER" id="PTHR43101:SF1">
    <property type="entry name" value="BETA-FRUCTOSIDASE"/>
    <property type="match status" value="1"/>
</dbReference>
<dbReference type="EMBL" id="PNHF01000018">
    <property type="protein sequence ID" value="PMC61937.1"/>
    <property type="molecule type" value="Genomic_DNA"/>
</dbReference>
<dbReference type="PROSITE" id="PS00609">
    <property type="entry name" value="GLYCOSYL_HYDROL_F32"/>
    <property type="match status" value="1"/>
</dbReference>
<feature type="domain" description="Glycosyl hydrolase family 32 N-terminal" evidence="5">
    <location>
        <begin position="134"/>
        <end position="276"/>
    </location>
</feature>
<evidence type="ECO:0000259" key="5">
    <source>
        <dbReference type="Pfam" id="PF00251"/>
    </source>
</evidence>
<dbReference type="Pfam" id="PF00251">
    <property type="entry name" value="Glyco_hydro_32N"/>
    <property type="match status" value="2"/>
</dbReference>
<dbReference type="EC" id="3.2.1.26" evidence="2"/>
<dbReference type="AlphaFoldDB" id="A0A2N6SXZ7"/>
<gene>
    <name evidence="6" type="ORF">CJ204_08325</name>
</gene>
<dbReference type="SMART" id="SM00640">
    <property type="entry name" value="Glyco_32"/>
    <property type="match status" value="1"/>
</dbReference>
<evidence type="ECO:0000256" key="1">
    <source>
        <dbReference type="ARBA" id="ARBA00009902"/>
    </source>
</evidence>
<dbReference type="Proteomes" id="UP000235363">
    <property type="component" value="Unassembled WGS sequence"/>
</dbReference>
<sequence>MAGHRPAFHFTPERGRLNDPNGLIRLEGAGHDLWHVFYQLDPGFPAEPRRTGWGYATSEDLLTWRHRPQALFPDDVYDADGCFSGGAVAPQRPGDPVELFYTGNLPVPAEFAGHGSGSDPDAGRELLIDGPSPGGYMWECPNLLRMTDAATGAAADVLILSPQGIRAGASDALRNRYQCGCLVGHLELPDAPDAAATFHVTTPFTELYHGFEFFAPQVFTDAAAADAASPHRPVMLGWMGMPEEDDHPTITAEGWLHCLTFARRLSLYDGHLLQSPVLPLGDDLPIAGDGHVGDVFGVRLDGDGVVELRGVSLGSSTTGSTAADDGVALFSLRAFSADGVWTVRFT</sequence>
<dbReference type="InterPro" id="IPR013148">
    <property type="entry name" value="Glyco_hydro_32_N"/>
</dbReference>
<keyword evidence="4" id="KW-0326">Glycosidase</keyword>
<dbReference type="Gene3D" id="2.115.10.20">
    <property type="entry name" value="Glycosyl hydrolase domain, family 43"/>
    <property type="match status" value="2"/>
</dbReference>
<organism evidence="6 7">
    <name type="scientific">Corynebacterium xerosis</name>
    <dbReference type="NCBI Taxonomy" id="1725"/>
    <lineage>
        <taxon>Bacteria</taxon>
        <taxon>Bacillati</taxon>
        <taxon>Actinomycetota</taxon>
        <taxon>Actinomycetes</taxon>
        <taxon>Mycobacteriales</taxon>
        <taxon>Corynebacteriaceae</taxon>
        <taxon>Corynebacterium</taxon>
    </lineage>
</organism>
<dbReference type="PANTHER" id="PTHR43101">
    <property type="entry name" value="BETA-FRUCTOSIDASE"/>
    <property type="match status" value="1"/>
</dbReference>
<dbReference type="InterPro" id="IPR018053">
    <property type="entry name" value="Glyco_hydro_32_AS"/>
</dbReference>
<keyword evidence="3" id="KW-0378">Hydrolase</keyword>
<dbReference type="InterPro" id="IPR023296">
    <property type="entry name" value="Glyco_hydro_beta-prop_sf"/>
</dbReference>
<dbReference type="InterPro" id="IPR051214">
    <property type="entry name" value="GH32_Enzymes"/>
</dbReference>
<dbReference type="SUPFAM" id="SSF75005">
    <property type="entry name" value="Arabinanase/levansucrase/invertase"/>
    <property type="match status" value="1"/>
</dbReference>
<name>A0A2N6SXZ7_9CORY</name>
<accession>A0A2N6SXZ7</accession>
<evidence type="ECO:0000256" key="2">
    <source>
        <dbReference type="ARBA" id="ARBA00012758"/>
    </source>
</evidence>
<comment type="caution">
    <text evidence="6">The sequence shown here is derived from an EMBL/GenBank/DDBJ whole genome shotgun (WGS) entry which is preliminary data.</text>
</comment>